<proteinExistence type="predicted"/>
<dbReference type="PANTHER" id="PTHR30600">
    <property type="entry name" value="CYTOCHROME C PEROXIDASE-RELATED"/>
    <property type="match status" value="1"/>
</dbReference>
<dbReference type="GO" id="GO:0046872">
    <property type="term" value="F:metal ion binding"/>
    <property type="evidence" value="ECO:0007669"/>
    <property type="project" value="UniProtKB-KW"/>
</dbReference>
<evidence type="ECO:0000256" key="5">
    <source>
        <dbReference type="ARBA" id="ARBA00023004"/>
    </source>
</evidence>
<keyword evidence="5 6" id="KW-0408">Iron</keyword>
<dbReference type="InterPro" id="IPR051395">
    <property type="entry name" value="Cytochrome_c_Peroxidase/MauG"/>
</dbReference>
<organism evidence="8 9">
    <name type="scientific">Actibacterium pelagium</name>
    <dbReference type="NCBI Taxonomy" id="2029103"/>
    <lineage>
        <taxon>Bacteria</taxon>
        <taxon>Pseudomonadati</taxon>
        <taxon>Pseudomonadota</taxon>
        <taxon>Alphaproteobacteria</taxon>
        <taxon>Rhodobacterales</taxon>
        <taxon>Roseobacteraceae</taxon>
        <taxon>Actibacterium</taxon>
    </lineage>
</organism>
<evidence type="ECO:0000259" key="7">
    <source>
        <dbReference type="PROSITE" id="PS51007"/>
    </source>
</evidence>
<dbReference type="Pfam" id="PF03150">
    <property type="entry name" value="CCP_MauG"/>
    <property type="match status" value="1"/>
</dbReference>
<dbReference type="SUPFAM" id="SSF46626">
    <property type="entry name" value="Cytochrome c"/>
    <property type="match status" value="2"/>
</dbReference>
<name>A0A917ADB6_9RHOB</name>
<dbReference type="GO" id="GO:0004130">
    <property type="term" value="F:cytochrome-c peroxidase activity"/>
    <property type="evidence" value="ECO:0007669"/>
    <property type="project" value="TreeGrafter"/>
</dbReference>
<keyword evidence="3 6" id="KW-0479">Metal-binding</keyword>
<evidence type="ECO:0000256" key="6">
    <source>
        <dbReference type="PROSITE-ProRule" id="PRU00433"/>
    </source>
</evidence>
<evidence type="ECO:0000256" key="1">
    <source>
        <dbReference type="ARBA" id="ARBA00004196"/>
    </source>
</evidence>
<protein>
    <submittedName>
        <fullName evidence="8">Methylamine utilization protein MauG</fullName>
    </submittedName>
</protein>
<dbReference type="InterPro" id="IPR036909">
    <property type="entry name" value="Cyt_c-like_dom_sf"/>
</dbReference>
<dbReference type="PROSITE" id="PS51007">
    <property type="entry name" value="CYTC"/>
    <property type="match status" value="1"/>
</dbReference>
<accession>A0A917ADB6</accession>
<evidence type="ECO:0000256" key="3">
    <source>
        <dbReference type="ARBA" id="ARBA00022723"/>
    </source>
</evidence>
<feature type="domain" description="Cytochrome c" evidence="7">
    <location>
        <begin position="278"/>
        <end position="442"/>
    </location>
</feature>
<dbReference type="Gene3D" id="1.10.760.10">
    <property type="entry name" value="Cytochrome c-like domain"/>
    <property type="match status" value="2"/>
</dbReference>
<dbReference type="Proteomes" id="UP000606730">
    <property type="component" value="Unassembled WGS sequence"/>
</dbReference>
<evidence type="ECO:0000256" key="4">
    <source>
        <dbReference type="ARBA" id="ARBA00023002"/>
    </source>
</evidence>
<dbReference type="GO" id="GO:0020037">
    <property type="term" value="F:heme binding"/>
    <property type="evidence" value="ECO:0007669"/>
    <property type="project" value="InterPro"/>
</dbReference>
<evidence type="ECO:0000313" key="8">
    <source>
        <dbReference type="EMBL" id="GGE44489.1"/>
    </source>
</evidence>
<dbReference type="InterPro" id="IPR009056">
    <property type="entry name" value="Cyt_c-like_dom"/>
</dbReference>
<dbReference type="GO" id="GO:0030313">
    <property type="term" value="C:cell envelope"/>
    <property type="evidence" value="ECO:0007669"/>
    <property type="project" value="UniProtKB-SubCell"/>
</dbReference>
<reference evidence="8" key="1">
    <citation type="journal article" date="2014" name="Int. J. Syst. Evol. Microbiol.">
        <title>Complete genome sequence of Corynebacterium casei LMG S-19264T (=DSM 44701T), isolated from a smear-ripened cheese.</title>
        <authorList>
            <consortium name="US DOE Joint Genome Institute (JGI-PGF)"/>
            <person name="Walter F."/>
            <person name="Albersmeier A."/>
            <person name="Kalinowski J."/>
            <person name="Ruckert C."/>
        </authorList>
    </citation>
    <scope>NUCLEOTIDE SEQUENCE</scope>
    <source>
        <strain evidence="8">CGMCC 1.16012</strain>
    </source>
</reference>
<comment type="caution">
    <text evidence="8">The sequence shown here is derived from an EMBL/GenBank/DDBJ whole genome shotgun (WGS) entry which is preliminary data.</text>
</comment>
<sequence>MEKLAEGAIVTVMHRHKLRKNLTNIATGSLFLASLFLSVPQAYAVELPDPIRDSDYRPFDPVRAKLGQLLFYDKILSGNRNISCSTCHAIEHGTSDGLPLGIGEGGIGVGHKRRFADGADKPFKRVPRNSPALFNLGHKSISVMFHDGRVTSQDSYGVGFNTPVEEWLPEGLQSIVAAQALMPLTSEVEMAGSREENEVAAAANRRIDNVWPALVARVAAVPEYVDLFVTAYPDIEVQADITAVHIANALDDFQSSEWRSTASPFDAYLNGDIDALTDQQTQGMELFYGKANCSTCHSGPLLTDQQFHALAVPPFGPGRVRKFDPYARDVGRMSETDQLEDAYRFRTPSLRNVTLTGPWGHNGAFGTLEATVRHHLDPEGSFKTWSREQVQLPPDPAFAATDFVIWEDQREISRIKAKYDIQPVGLLDVEVKAILSFLEALTDDGALNGRLGKPEKVPSGLPID</sequence>
<evidence type="ECO:0000313" key="9">
    <source>
        <dbReference type="Proteomes" id="UP000606730"/>
    </source>
</evidence>
<dbReference type="GO" id="GO:0009055">
    <property type="term" value="F:electron transfer activity"/>
    <property type="evidence" value="ECO:0007669"/>
    <property type="project" value="InterPro"/>
</dbReference>
<comment type="subcellular location">
    <subcellularLocation>
        <location evidence="1">Cell envelope</location>
    </subcellularLocation>
</comment>
<keyword evidence="9" id="KW-1185">Reference proteome</keyword>
<keyword evidence="2 6" id="KW-0349">Heme</keyword>
<gene>
    <name evidence="8" type="ORF">GCM10011517_10140</name>
</gene>
<dbReference type="AlphaFoldDB" id="A0A917ADB6"/>
<keyword evidence="4" id="KW-0560">Oxidoreductase</keyword>
<reference evidence="8" key="2">
    <citation type="submission" date="2020-09" db="EMBL/GenBank/DDBJ databases">
        <authorList>
            <person name="Sun Q."/>
            <person name="Zhou Y."/>
        </authorList>
    </citation>
    <scope>NUCLEOTIDE SEQUENCE</scope>
    <source>
        <strain evidence="8">CGMCC 1.16012</strain>
    </source>
</reference>
<evidence type="ECO:0000256" key="2">
    <source>
        <dbReference type="ARBA" id="ARBA00022617"/>
    </source>
</evidence>
<dbReference type="EMBL" id="BMKN01000001">
    <property type="protein sequence ID" value="GGE44489.1"/>
    <property type="molecule type" value="Genomic_DNA"/>
</dbReference>
<dbReference type="InterPro" id="IPR004852">
    <property type="entry name" value="Di-haem_cyt_c_peroxidsae"/>
</dbReference>